<keyword evidence="1" id="KW-0175">Coiled coil</keyword>
<sequence>MKVEQTSSTAFPNTRPGSEAIQYPIAPIAAPLAQPPAPIAPMAGESQSAHPTPPVVQVFMQPPVNVGTMIPDQGIQPTTIPWALGLALQSARHEVEYRDNQIRAQSAHVGAITRRNQDLEHQLQQATENLTSIQAELKDIEASKEQADEVRKNFMFEISNLKEEEMILRDQCRETTLCLRREARRRNAR</sequence>
<name>A0A6A6B962_9PEZI</name>
<evidence type="ECO:0000313" key="3">
    <source>
        <dbReference type="Proteomes" id="UP000799438"/>
    </source>
</evidence>
<dbReference type="GeneID" id="54298189"/>
<dbReference type="EMBL" id="ML995489">
    <property type="protein sequence ID" value="KAF2140526.1"/>
    <property type="molecule type" value="Genomic_DNA"/>
</dbReference>
<reference evidence="2" key="1">
    <citation type="journal article" date="2020" name="Stud. Mycol.">
        <title>101 Dothideomycetes genomes: a test case for predicting lifestyles and emergence of pathogens.</title>
        <authorList>
            <person name="Haridas S."/>
            <person name="Albert R."/>
            <person name="Binder M."/>
            <person name="Bloem J."/>
            <person name="Labutti K."/>
            <person name="Salamov A."/>
            <person name="Andreopoulos B."/>
            <person name="Baker S."/>
            <person name="Barry K."/>
            <person name="Bills G."/>
            <person name="Bluhm B."/>
            <person name="Cannon C."/>
            <person name="Castanera R."/>
            <person name="Culley D."/>
            <person name="Daum C."/>
            <person name="Ezra D."/>
            <person name="Gonzalez J."/>
            <person name="Henrissat B."/>
            <person name="Kuo A."/>
            <person name="Liang C."/>
            <person name="Lipzen A."/>
            <person name="Lutzoni F."/>
            <person name="Magnuson J."/>
            <person name="Mondo S."/>
            <person name="Nolan M."/>
            <person name="Ohm R."/>
            <person name="Pangilinan J."/>
            <person name="Park H.-J."/>
            <person name="Ramirez L."/>
            <person name="Alfaro M."/>
            <person name="Sun H."/>
            <person name="Tritt A."/>
            <person name="Yoshinaga Y."/>
            <person name="Zwiers L.-H."/>
            <person name="Turgeon B."/>
            <person name="Goodwin S."/>
            <person name="Spatafora J."/>
            <person name="Crous P."/>
            <person name="Grigoriev I."/>
        </authorList>
    </citation>
    <scope>NUCLEOTIDE SEQUENCE</scope>
    <source>
        <strain evidence="2">CBS 121167</strain>
    </source>
</reference>
<gene>
    <name evidence="2" type="ORF">K452DRAFT_288606</name>
</gene>
<dbReference type="Proteomes" id="UP000799438">
    <property type="component" value="Unassembled WGS sequence"/>
</dbReference>
<organism evidence="2 3">
    <name type="scientific">Aplosporella prunicola CBS 121167</name>
    <dbReference type="NCBI Taxonomy" id="1176127"/>
    <lineage>
        <taxon>Eukaryota</taxon>
        <taxon>Fungi</taxon>
        <taxon>Dikarya</taxon>
        <taxon>Ascomycota</taxon>
        <taxon>Pezizomycotina</taxon>
        <taxon>Dothideomycetes</taxon>
        <taxon>Dothideomycetes incertae sedis</taxon>
        <taxon>Botryosphaeriales</taxon>
        <taxon>Aplosporellaceae</taxon>
        <taxon>Aplosporella</taxon>
    </lineage>
</organism>
<evidence type="ECO:0000256" key="1">
    <source>
        <dbReference type="SAM" id="Coils"/>
    </source>
</evidence>
<dbReference type="RefSeq" id="XP_033396239.1">
    <property type="nucleotide sequence ID" value="XM_033540693.1"/>
</dbReference>
<evidence type="ECO:0000313" key="2">
    <source>
        <dbReference type="EMBL" id="KAF2140526.1"/>
    </source>
</evidence>
<keyword evidence="3" id="KW-1185">Reference proteome</keyword>
<dbReference type="AlphaFoldDB" id="A0A6A6B962"/>
<protein>
    <recommendedName>
        <fullName evidence="4">GDP/GTP exchange factor Sec2 N-terminal domain-containing protein</fullName>
    </recommendedName>
</protein>
<evidence type="ECO:0008006" key="4">
    <source>
        <dbReference type="Google" id="ProtNLM"/>
    </source>
</evidence>
<accession>A0A6A6B962</accession>
<feature type="coiled-coil region" evidence="1">
    <location>
        <begin position="109"/>
        <end position="153"/>
    </location>
</feature>
<proteinExistence type="predicted"/>